<reference evidence="2" key="1">
    <citation type="journal article" date="2014" name="Front. Microbiol.">
        <title>High frequency of phylogenetically diverse reductive dehalogenase-homologous genes in deep subseafloor sedimentary metagenomes.</title>
        <authorList>
            <person name="Kawai M."/>
            <person name="Futagami T."/>
            <person name="Toyoda A."/>
            <person name="Takaki Y."/>
            <person name="Nishi S."/>
            <person name="Hori S."/>
            <person name="Arai W."/>
            <person name="Tsubouchi T."/>
            <person name="Morono Y."/>
            <person name="Uchiyama I."/>
            <person name="Ito T."/>
            <person name="Fujiyama A."/>
            <person name="Inagaki F."/>
            <person name="Takami H."/>
        </authorList>
    </citation>
    <scope>NUCLEOTIDE SEQUENCE</scope>
    <source>
        <strain evidence="2">Expedition CK06-06</strain>
    </source>
</reference>
<organism evidence="2">
    <name type="scientific">marine sediment metagenome</name>
    <dbReference type="NCBI Taxonomy" id="412755"/>
    <lineage>
        <taxon>unclassified sequences</taxon>
        <taxon>metagenomes</taxon>
        <taxon>ecological metagenomes</taxon>
    </lineage>
</organism>
<dbReference type="AlphaFoldDB" id="X1EJS0"/>
<evidence type="ECO:0000313" key="2">
    <source>
        <dbReference type="EMBL" id="GAH08898.1"/>
    </source>
</evidence>
<proteinExistence type="predicted"/>
<accession>X1EJS0</accession>
<dbReference type="SUPFAM" id="SSF55785">
    <property type="entry name" value="PYP-like sensor domain (PAS domain)"/>
    <property type="match status" value="1"/>
</dbReference>
<dbReference type="EMBL" id="BART01032245">
    <property type="protein sequence ID" value="GAH08898.1"/>
    <property type="molecule type" value="Genomic_DNA"/>
</dbReference>
<dbReference type="Pfam" id="PF08448">
    <property type="entry name" value="PAS_4"/>
    <property type="match status" value="1"/>
</dbReference>
<protein>
    <recommendedName>
        <fullName evidence="1">PAS fold-4 domain-containing protein</fullName>
    </recommendedName>
</protein>
<evidence type="ECO:0000259" key="1">
    <source>
        <dbReference type="Pfam" id="PF08448"/>
    </source>
</evidence>
<dbReference type="InterPro" id="IPR013656">
    <property type="entry name" value="PAS_4"/>
</dbReference>
<name>X1EJS0_9ZZZZ</name>
<sequence length="72" mass="8286">MIFPKGQAKFFLAHCAEAIEKNTIITMEYHLPIENMVRWFQSQAIPVQVTNGETKKVVTIIRDITNLKTKPI</sequence>
<gene>
    <name evidence="2" type="ORF">S01H4_55792</name>
</gene>
<feature type="domain" description="PAS fold-4" evidence="1">
    <location>
        <begin position="3"/>
        <end position="68"/>
    </location>
</feature>
<dbReference type="InterPro" id="IPR035965">
    <property type="entry name" value="PAS-like_dom_sf"/>
</dbReference>
<dbReference type="Gene3D" id="3.30.450.20">
    <property type="entry name" value="PAS domain"/>
    <property type="match status" value="1"/>
</dbReference>
<comment type="caution">
    <text evidence="2">The sequence shown here is derived from an EMBL/GenBank/DDBJ whole genome shotgun (WGS) entry which is preliminary data.</text>
</comment>